<proteinExistence type="predicted"/>
<dbReference type="InterPro" id="IPR011990">
    <property type="entry name" value="TPR-like_helical_dom_sf"/>
</dbReference>
<dbReference type="Pfam" id="PF13529">
    <property type="entry name" value="Peptidase_C39_2"/>
    <property type="match status" value="1"/>
</dbReference>
<dbReference type="Gene3D" id="3.90.70.10">
    <property type="entry name" value="Cysteine proteinases"/>
    <property type="match status" value="1"/>
</dbReference>
<protein>
    <submittedName>
        <fullName evidence="3">Peptidase C39-like protein</fullName>
    </submittedName>
</protein>
<evidence type="ECO:0000313" key="3">
    <source>
        <dbReference type="EMBL" id="RKQ57137.1"/>
    </source>
</evidence>
<evidence type="ECO:0000313" key="4">
    <source>
        <dbReference type="Proteomes" id="UP000279384"/>
    </source>
</evidence>
<evidence type="ECO:0000256" key="1">
    <source>
        <dbReference type="SAM" id="SignalP"/>
    </source>
</evidence>
<keyword evidence="1" id="KW-0732">Signal</keyword>
<dbReference type="CDD" id="cd02549">
    <property type="entry name" value="Peptidase_C39A"/>
    <property type="match status" value="1"/>
</dbReference>
<dbReference type="EMBL" id="RBID01000016">
    <property type="protein sequence ID" value="RKQ57137.1"/>
    <property type="molecule type" value="Genomic_DNA"/>
</dbReference>
<dbReference type="NCBIfam" id="NF033920">
    <property type="entry name" value="C39_PA2778_fam"/>
    <property type="match status" value="1"/>
</dbReference>
<dbReference type="Pfam" id="PF13374">
    <property type="entry name" value="TPR_10"/>
    <property type="match status" value="1"/>
</dbReference>
<dbReference type="SUPFAM" id="SSF48452">
    <property type="entry name" value="TPR-like"/>
    <property type="match status" value="1"/>
</dbReference>
<evidence type="ECO:0000259" key="2">
    <source>
        <dbReference type="Pfam" id="PF13529"/>
    </source>
</evidence>
<feature type="chain" id="PRO_5019870768" evidence="1">
    <location>
        <begin position="30"/>
        <end position="323"/>
    </location>
</feature>
<comment type="caution">
    <text evidence="3">The sequence shown here is derived from an EMBL/GenBank/DDBJ whole genome shotgun (WGS) entry which is preliminary data.</text>
</comment>
<reference evidence="3 4" key="1">
    <citation type="submission" date="2018-10" db="EMBL/GenBank/DDBJ databases">
        <title>Genomic Encyclopedia of Type Strains, Phase IV (KMG-IV): sequencing the most valuable type-strain genomes for metagenomic binning, comparative biology and taxonomic classification.</title>
        <authorList>
            <person name="Goeker M."/>
        </authorList>
    </citation>
    <scope>NUCLEOTIDE SEQUENCE [LARGE SCALE GENOMIC DNA]</scope>
    <source>
        <strain evidence="3 4">DSM 3303</strain>
    </source>
</reference>
<dbReference type="InterPro" id="IPR039564">
    <property type="entry name" value="Peptidase_C39-like"/>
</dbReference>
<sequence>MLTTLIRQLGALRLALPAALCALLLVACASTPLQPVTLAPGEPTRAELVDTPFFPDDSHFCGPAALATSLSAVGLATTPAQLVGQVFLPGREGSLQIEMLSGARRQGAVAMVIPGTLTALKQEIDAGHPVVVLQNLGLSWAPSWHYAVVVGYDLERGQLLLRSGPMRRQVMTLRTFGHTWQRSQYWAFVALPPGRLPASVAEPDATRALVAFERNAKPATAVTAYRAALQRWPHNTTLAMGLGNALYASGDLPAAAQVFRDAATTHQLAAAYNNLARILLQQGHATEARQAAEGGLALAGPLRATLLDTLRDIEQAATSQPGS</sequence>
<feature type="domain" description="Peptidase C39-like" evidence="2">
    <location>
        <begin position="57"/>
        <end position="156"/>
    </location>
</feature>
<name>A0A495B856_VOGIN</name>
<feature type="signal peptide" evidence="1">
    <location>
        <begin position="1"/>
        <end position="29"/>
    </location>
</feature>
<dbReference type="InterPro" id="IPR039563">
    <property type="entry name" value="Peptidase_C39_single_dom"/>
</dbReference>
<dbReference type="Proteomes" id="UP000279384">
    <property type="component" value="Unassembled WGS sequence"/>
</dbReference>
<accession>A0A495B856</accession>
<dbReference type="Gene3D" id="1.25.40.10">
    <property type="entry name" value="Tetratricopeptide repeat domain"/>
    <property type="match status" value="1"/>
</dbReference>
<dbReference type="PROSITE" id="PS51257">
    <property type="entry name" value="PROKAR_LIPOPROTEIN"/>
    <property type="match status" value="1"/>
</dbReference>
<organism evidence="3 4">
    <name type="scientific">Vogesella indigofera</name>
    <name type="common">Pseudomonas indigofera</name>
    <dbReference type="NCBI Taxonomy" id="45465"/>
    <lineage>
        <taxon>Bacteria</taxon>
        <taxon>Pseudomonadati</taxon>
        <taxon>Pseudomonadota</taxon>
        <taxon>Betaproteobacteria</taxon>
        <taxon>Neisseriales</taxon>
        <taxon>Chromobacteriaceae</taxon>
        <taxon>Vogesella</taxon>
    </lineage>
</organism>
<dbReference type="RefSeq" id="WP_120811210.1">
    <property type="nucleotide sequence ID" value="NZ_RBID01000016.1"/>
</dbReference>
<gene>
    <name evidence="3" type="ORF">C8E02_2596</name>
</gene>
<dbReference type="AlphaFoldDB" id="A0A495B856"/>
<dbReference type="Pfam" id="PF13432">
    <property type="entry name" value="TPR_16"/>
    <property type="match status" value="1"/>
</dbReference>